<feature type="region of interest" description="Disordered" evidence="1">
    <location>
        <begin position="1"/>
        <end position="25"/>
    </location>
</feature>
<dbReference type="KEGG" id="pvp:105297387"/>
<dbReference type="AlphaFoldDB" id="A0A6P6CUL8"/>
<dbReference type="RefSeq" id="XP_023390992.1">
    <property type="nucleotide sequence ID" value="XM_023535224.1"/>
</dbReference>
<dbReference type="RefSeq" id="XP_023390993.1">
    <property type="nucleotide sequence ID" value="XM_023535225.1"/>
</dbReference>
<evidence type="ECO:0000256" key="1">
    <source>
        <dbReference type="SAM" id="MobiDB-lite"/>
    </source>
</evidence>
<gene>
    <name evidence="3 4 5" type="primary">LOC105297387</name>
</gene>
<dbReference type="GeneID" id="105297387"/>
<sequence>MAAPRRREGRAHWDRPRDPSEEEALEKWDWNCPETRRLFEDAFFHDEDYIRQGSEECQKFWTFFERLQRFQNLRTRGKEEKDPGRPKPCIPALADLPGAYDSRYRINLSVLGPDARGSRWPGRRLPPERVSEFRQALLHYLDFSQKHAFGELAKLQMKTMNLGDPRTFPFIEPSPPARLETAILYLQDQGALDSSEALIPIGSLLTQLPVDVVIDFRANHRQCAQGCFGPPFHRPTCPPILVEEEAKMASFTW</sequence>
<evidence type="ECO:0000313" key="3">
    <source>
        <dbReference type="RefSeq" id="XP_023390991.1"/>
    </source>
</evidence>
<keyword evidence="3 4" id="KW-0547">Nucleotide-binding</keyword>
<dbReference type="Proteomes" id="UP000515202">
    <property type="component" value="Unplaced"/>
</dbReference>
<reference evidence="3 4" key="1">
    <citation type="submission" date="2025-04" db="UniProtKB">
        <authorList>
            <consortium name="RefSeq"/>
        </authorList>
    </citation>
    <scope>IDENTIFICATION</scope>
    <source>
        <tissue evidence="3 4">Kidney</tissue>
    </source>
</reference>
<evidence type="ECO:0000313" key="2">
    <source>
        <dbReference type="Proteomes" id="UP000515202"/>
    </source>
</evidence>
<dbReference type="RefSeq" id="XP_023390991.1">
    <property type="nucleotide sequence ID" value="XM_023535223.1"/>
</dbReference>
<accession>A0A6P6CUL8</accession>
<proteinExistence type="predicted"/>
<evidence type="ECO:0000313" key="4">
    <source>
        <dbReference type="RefSeq" id="XP_023390992.1"/>
    </source>
</evidence>
<protein>
    <submittedName>
        <fullName evidence="3 4">Probable ATP-dependent RNA helicase DHX34</fullName>
    </submittedName>
</protein>
<dbReference type="OrthoDB" id="3363059at2759"/>
<name>A0A6P6CUL8_PTEVA</name>
<keyword evidence="3 4" id="KW-0347">Helicase</keyword>
<organism evidence="2 5">
    <name type="scientific">Pteropus vampyrus</name>
    <name type="common">Large flying fox</name>
    <dbReference type="NCBI Taxonomy" id="132908"/>
    <lineage>
        <taxon>Eukaryota</taxon>
        <taxon>Metazoa</taxon>
        <taxon>Chordata</taxon>
        <taxon>Craniata</taxon>
        <taxon>Vertebrata</taxon>
        <taxon>Euteleostomi</taxon>
        <taxon>Mammalia</taxon>
        <taxon>Eutheria</taxon>
        <taxon>Laurasiatheria</taxon>
        <taxon>Chiroptera</taxon>
        <taxon>Yinpterochiroptera</taxon>
        <taxon>Pteropodoidea</taxon>
        <taxon>Pteropodidae</taxon>
        <taxon>Pteropodinae</taxon>
        <taxon>Pteropus</taxon>
    </lineage>
</organism>
<keyword evidence="3 4" id="KW-0067">ATP-binding</keyword>
<keyword evidence="2" id="KW-1185">Reference proteome</keyword>
<keyword evidence="3 4" id="KW-0378">Hydrolase</keyword>
<evidence type="ECO:0000313" key="5">
    <source>
        <dbReference type="RefSeq" id="XP_023390993.1"/>
    </source>
</evidence>
<dbReference type="GO" id="GO:0004386">
    <property type="term" value="F:helicase activity"/>
    <property type="evidence" value="ECO:0007669"/>
    <property type="project" value="UniProtKB-KW"/>
</dbReference>
<dbReference type="Gene3D" id="1.20.120.1080">
    <property type="match status" value="1"/>
</dbReference>
<feature type="compositionally biased region" description="Basic and acidic residues" evidence="1">
    <location>
        <begin position="10"/>
        <end position="25"/>
    </location>
</feature>